<dbReference type="GO" id="GO:0046872">
    <property type="term" value="F:metal ion binding"/>
    <property type="evidence" value="ECO:0007669"/>
    <property type="project" value="UniProtKB-UniRule"/>
</dbReference>
<dbReference type="NCBIfam" id="NF001923">
    <property type="entry name" value="PRK00701.1"/>
    <property type="match status" value="1"/>
</dbReference>
<keyword evidence="7" id="KW-0406">Ion transport</keyword>
<gene>
    <name evidence="8" type="primary">mntH_2</name>
    <name evidence="7" type="synonym">mntH</name>
    <name evidence="8" type="ORF">PAN31117_04429</name>
</gene>
<evidence type="ECO:0000256" key="1">
    <source>
        <dbReference type="ARBA" id="ARBA00004141"/>
    </source>
</evidence>
<dbReference type="InterPro" id="IPR001046">
    <property type="entry name" value="NRAMP_fam"/>
</dbReference>
<keyword evidence="6 7" id="KW-0472">Membrane</keyword>
<evidence type="ECO:0000313" key="8">
    <source>
        <dbReference type="EMBL" id="VVE72540.1"/>
    </source>
</evidence>
<dbReference type="PANTHER" id="PTHR11706">
    <property type="entry name" value="SOLUTE CARRIER PROTEIN FAMILY 11 MEMBER"/>
    <property type="match status" value="1"/>
</dbReference>
<dbReference type="GO" id="GO:0015293">
    <property type="term" value="F:symporter activity"/>
    <property type="evidence" value="ECO:0007669"/>
    <property type="project" value="UniProtKB-UniRule"/>
</dbReference>
<keyword evidence="7" id="KW-1003">Cell membrane</keyword>
<comment type="function">
    <text evidence="7">H(+)-stimulated, divalent metal cation uptake system.</text>
</comment>
<keyword evidence="4 7" id="KW-0769">Symport</keyword>
<sequence length="464" mass="49402">MAASLHQSRLRANAGPANVSVIARTPLLMPLPTTATAPFCPSEVKGSIVIDARQSRWTKLKRFAGPGLLVAIGYMDPGNWATDIQAGSQFGYSLLWVVALSSLAAIFLQMLAARLGLVAGRDLAQASYERYGRTGRFVQWITAEISIIACDIAEVLGCALAFKLLLGVPIAWGIVLTALDTMIVLGLQGKGFRQIEAIVFGLIGTMAFCFIAQVAMVPPDWHAVAAGLVPGAPSHDRRDAIVLALGIVGATIMPHNLYLHSSVVQTRRVVGGKRGDVHDTLALVRIDTWVSLLIAMCVNAAILILAGSVFHASGQTNVTDIEQAYQLITPIAGGAAAFMFGIALLASGQSSTLTGTIAGQVIMDGFLHMKIPCYQRRLITRGLALVPALIGVLWLGDGAVGKLLVWSQVLLSLQLPFAMWPLIRSVSDARVMNGNTIGRPTQMFAWCLFAVITATNLLLIFGLD</sequence>
<feature type="transmembrane region" description="Helical" evidence="7">
    <location>
        <begin position="240"/>
        <end position="259"/>
    </location>
</feature>
<dbReference type="PRINTS" id="PR00447">
    <property type="entry name" value="NATRESASSCMP"/>
</dbReference>
<dbReference type="GO" id="GO:0005384">
    <property type="term" value="F:manganese ion transmembrane transporter activity"/>
    <property type="evidence" value="ECO:0007669"/>
    <property type="project" value="TreeGrafter"/>
</dbReference>
<reference evidence="8 9" key="1">
    <citation type="submission" date="2019-08" db="EMBL/GenBank/DDBJ databases">
        <authorList>
            <person name="Peeters C."/>
        </authorList>
    </citation>
    <scope>NUCLEOTIDE SEQUENCE [LARGE SCALE GENOMIC DNA]</scope>
    <source>
        <strain evidence="8 9">LMG 31117</strain>
    </source>
</reference>
<keyword evidence="5 7" id="KW-1133">Transmembrane helix</keyword>
<dbReference type="PANTHER" id="PTHR11706:SF33">
    <property type="entry name" value="NATURAL RESISTANCE-ASSOCIATED MACROPHAGE PROTEIN 2"/>
    <property type="match status" value="1"/>
</dbReference>
<dbReference type="Proteomes" id="UP000383122">
    <property type="component" value="Unassembled WGS sequence"/>
</dbReference>
<evidence type="ECO:0000256" key="5">
    <source>
        <dbReference type="ARBA" id="ARBA00022989"/>
    </source>
</evidence>
<dbReference type="NCBIfam" id="TIGR01197">
    <property type="entry name" value="nramp"/>
    <property type="match status" value="1"/>
</dbReference>
<evidence type="ECO:0000256" key="2">
    <source>
        <dbReference type="ARBA" id="ARBA00022448"/>
    </source>
</evidence>
<dbReference type="NCBIfam" id="NF037982">
    <property type="entry name" value="Nramp_1"/>
    <property type="match status" value="1"/>
</dbReference>
<accession>A0A5E5AKF2</accession>
<feature type="transmembrane region" description="Helical" evidence="7">
    <location>
        <begin position="443"/>
        <end position="463"/>
    </location>
</feature>
<feature type="transmembrane region" description="Helical" evidence="7">
    <location>
        <begin position="324"/>
        <end position="346"/>
    </location>
</feature>
<dbReference type="GO" id="GO:0005886">
    <property type="term" value="C:plasma membrane"/>
    <property type="evidence" value="ECO:0007669"/>
    <property type="project" value="UniProtKB-SubCell"/>
</dbReference>
<feature type="transmembrane region" description="Helical" evidence="7">
    <location>
        <begin position="289"/>
        <end position="312"/>
    </location>
</feature>
<feature type="transmembrane region" description="Helical" evidence="7">
    <location>
        <begin position="168"/>
        <end position="185"/>
    </location>
</feature>
<evidence type="ECO:0000256" key="7">
    <source>
        <dbReference type="HAMAP-Rule" id="MF_00221"/>
    </source>
</evidence>
<keyword evidence="9" id="KW-1185">Reference proteome</keyword>
<keyword evidence="2 7" id="KW-0813">Transport</keyword>
<dbReference type="HAMAP" id="MF_00221">
    <property type="entry name" value="NRAMP"/>
    <property type="match status" value="1"/>
</dbReference>
<organism evidence="8 9">
    <name type="scientific">Pandoraea anapnoica</name>
    <dbReference type="NCBI Taxonomy" id="2508301"/>
    <lineage>
        <taxon>Bacteria</taxon>
        <taxon>Pseudomonadati</taxon>
        <taxon>Pseudomonadota</taxon>
        <taxon>Betaproteobacteria</taxon>
        <taxon>Burkholderiales</taxon>
        <taxon>Burkholderiaceae</taxon>
        <taxon>Pandoraea</taxon>
    </lineage>
</organism>
<dbReference type="EMBL" id="CABPSP010000015">
    <property type="protein sequence ID" value="VVE72540.1"/>
    <property type="molecule type" value="Genomic_DNA"/>
</dbReference>
<keyword evidence="3 7" id="KW-0812">Transmembrane</keyword>
<dbReference type="GO" id="GO:0015086">
    <property type="term" value="F:cadmium ion transmembrane transporter activity"/>
    <property type="evidence" value="ECO:0007669"/>
    <property type="project" value="TreeGrafter"/>
</dbReference>
<dbReference type="GO" id="GO:0034755">
    <property type="term" value="P:iron ion transmembrane transport"/>
    <property type="evidence" value="ECO:0007669"/>
    <property type="project" value="TreeGrafter"/>
</dbReference>
<feature type="transmembrane region" description="Helical" evidence="7">
    <location>
        <begin position="197"/>
        <end position="216"/>
    </location>
</feature>
<dbReference type="Pfam" id="PF01566">
    <property type="entry name" value="Nramp"/>
    <property type="match status" value="1"/>
</dbReference>
<feature type="transmembrane region" description="Helical" evidence="7">
    <location>
        <begin position="378"/>
        <end position="397"/>
    </location>
</feature>
<evidence type="ECO:0000256" key="4">
    <source>
        <dbReference type="ARBA" id="ARBA00022847"/>
    </source>
</evidence>
<feature type="transmembrane region" description="Helical" evidence="7">
    <location>
        <begin position="94"/>
        <end position="117"/>
    </location>
</feature>
<evidence type="ECO:0000256" key="3">
    <source>
        <dbReference type="ARBA" id="ARBA00022692"/>
    </source>
</evidence>
<proteinExistence type="inferred from homology"/>
<evidence type="ECO:0000313" key="9">
    <source>
        <dbReference type="Proteomes" id="UP000383122"/>
    </source>
</evidence>
<comment type="similarity">
    <text evidence="7">Belongs to the NRAMP family.</text>
</comment>
<feature type="transmembrane region" description="Helical" evidence="7">
    <location>
        <begin position="403"/>
        <end position="423"/>
    </location>
</feature>
<name>A0A5E5AKF2_9BURK</name>
<protein>
    <recommendedName>
        <fullName evidence="7">Divalent metal cation transporter MntH</fullName>
    </recommendedName>
</protein>
<evidence type="ECO:0000256" key="6">
    <source>
        <dbReference type="ARBA" id="ARBA00023136"/>
    </source>
</evidence>
<comment type="subcellular location">
    <subcellularLocation>
        <location evidence="7">Cell membrane</location>
        <topology evidence="7">Multi-pass membrane protein</topology>
    </subcellularLocation>
    <subcellularLocation>
        <location evidence="1">Membrane</location>
        <topology evidence="1">Multi-pass membrane protein</topology>
    </subcellularLocation>
</comment>
<dbReference type="AlphaFoldDB" id="A0A5E5AKF2"/>